<dbReference type="Proteomes" id="UP000320055">
    <property type="component" value="Unassembled WGS sequence"/>
</dbReference>
<dbReference type="RefSeq" id="WP_186376089.1">
    <property type="nucleotide sequence ID" value="NZ_LR213945.1"/>
</dbReference>
<dbReference type="GO" id="GO:0044550">
    <property type="term" value="P:secondary metabolite biosynthetic process"/>
    <property type="evidence" value="ECO:0007669"/>
    <property type="project" value="TreeGrafter"/>
</dbReference>
<name>A0A563VPF1_9CYAN</name>
<evidence type="ECO:0000313" key="6">
    <source>
        <dbReference type="EMBL" id="VEP13336.1"/>
    </source>
</evidence>
<evidence type="ECO:0000256" key="3">
    <source>
        <dbReference type="ARBA" id="ARBA00022553"/>
    </source>
</evidence>
<dbReference type="SUPFAM" id="SSF47336">
    <property type="entry name" value="ACP-like"/>
    <property type="match status" value="1"/>
</dbReference>
<dbReference type="PANTHER" id="PTHR45527:SF1">
    <property type="entry name" value="FATTY ACID SYNTHASE"/>
    <property type="match status" value="1"/>
</dbReference>
<dbReference type="PROSITE" id="PS50075">
    <property type="entry name" value="CARRIER"/>
    <property type="match status" value="1"/>
</dbReference>
<dbReference type="FunFam" id="1.10.1200.10:FF:000005">
    <property type="entry name" value="Nonribosomal peptide synthetase 1"/>
    <property type="match status" value="1"/>
</dbReference>
<keyword evidence="7" id="KW-1185">Reference proteome</keyword>
<dbReference type="GO" id="GO:0043041">
    <property type="term" value="P:amino acid activation for nonribosomal peptide biosynthetic process"/>
    <property type="evidence" value="ECO:0007669"/>
    <property type="project" value="TreeGrafter"/>
</dbReference>
<dbReference type="GO" id="GO:0005737">
    <property type="term" value="C:cytoplasm"/>
    <property type="evidence" value="ECO:0007669"/>
    <property type="project" value="TreeGrafter"/>
</dbReference>
<feature type="domain" description="Carrier" evidence="5">
    <location>
        <begin position="25"/>
        <end position="76"/>
    </location>
</feature>
<protein>
    <recommendedName>
        <fullName evidence="5">Carrier domain-containing protein</fullName>
    </recommendedName>
</protein>
<reference evidence="6 7" key="1">
    <citation type="submission" date="2019-01" db="EMBL/GenBank/DDBJ databases">
        <authorList>
            <person name="Brito A."/>
        </authorList>
    </citation>
    <scope>NUCLEOTIDE SEQUENCE [LARGE SCALE GENOMIC DNA]</scope>
    <source>
        <strain evidence="6">1</strain>
    </source>
</reference>
<sequence>MEFETKEESINIRHSRPELSENYEQPRNETERAIVKIWQQFLGIDRVGINDNFFELGGHSLLATQMVTQIRQKFQI</sequence>
<dbReference type="Gene3D" id="1.10.1200.10">
    <property type="entry name" value="ACP-like"/>
    <property type="match status" value="1"/>
</dbReference>
<dbReference type="GO" id="GO:0031177">
    <property type="term" value="F:phosphopantetheine binding"/>
    <property type="evidence" value="ECO:0007669"/>
    <property type="project" value="TreeGrafter"/>
</dbReference>
<gene>
    <name evidence="6" type="ORF">H1P_1950002</name>
</gene>
<keyword evidence="2" id="KW-0596">Phosphopantetheine</keyword>
<organism evidence="6 7">
    <name type="scientific">Hyella patelloides LEGE 07179</name>
    <dbReference type="NCBI Taxonomy" id="945734"/>
    <lineage>
        <taxon>Bacteria</taxon>
        <taxon>Bacillati</taxon>
        <taxon>Cyanobacteriota</taxon>
        <taxon>Cyanophyceae</taxon>
        <taxon>Pleurocapsales</taxon>
        <taxon>Hyellaceae</taxon>
        <taxon>Hyella</taxon>
    </lineage>
</organism>
<comment type="cofactor">
    <cofactor evidence="1">
        <name>pantetheine 4'-phosphate</name>
        <dbReference type="ChEBI" id="CHEBI:47942"/>
    </cofactor>
</comment>
<dbReference type="AlphaFoldDB" id="A0A563VPF1"/>
<accession>A0A563VPF1</accession>
<dbReference type="InterPro" id="IPR036736">
    <property type="entry name" value="ACP-like_sf"/>
</dbReference>
<dbReference type="PROSITE" id="PS00012">
    <property type="entry name" value="PHOSPHOPANTETHEINE"/>
    <property type="match status" value="1"/>
</dbReference>
<feature type="region of interest" description="Disordered" evidence="4">
    <location>
        <begin position="1"/>
        <end position="26"/>
    </location>
</feature>
<evidence type="ECO:0000313" key="7">
    <source>
        <dbReference type="Proteomes" id="UP000320055"/>
    </source>
</evidence>
<evidence type="ECO:0000256" key="1">
    <source>
        <dbReference type="ARBA" id="ARBA00001957"/>
    </source>
</evidence>
<dbReference type="InterPro" id="IPR006162">
    <property type="entry name" value="Ppantetheine_attach_site"/>
</dbReference>
<evidence type="ECO:0000259" key="5">
    <source>
        <dbReference type="PROSITE" id="PS50075"/>
    </source>
</evidence>
<evidence type="ECO:0000256" key="4">
    <source>
        <dbReference type="SAM" id="MobiDB-lite"/>
    </source>
</evidence>
<keyword evidence="3" id="KW-0597">Phosphoprotein</keyword>
<dbReference type="Pfam" id="PF00550">
    <property type="entry name" value="PP-binding"/>
    <property type="match status" value="1"/>
</dbReference>
<evidence type="ECO:0000256" key="2">
    <source>
        <dbReference type="ARBA" id="ARBA00022450"/>
    </source>
</evidence>
<dbReference type="PANTHER" id="PTHR45527">
    <property type="entry name" value="NONRIBOSOMAL PEPTIDE SYNTHETASE"/>
    <property type="match status" value="1"/>
</dbReference>
<dbReference type="InterPro" id="IPR009081">
    <property type="entry name" value="PP-bd_ACP"/>
</dbReference>
<proteinExistence type="predicted"/>
<dbReference type="EMBL" id="CAACVJ010000107">
    <property type="protein sequence ID" value="VEP13336.1"/>
    <property type="molecule type" value="Genomic_DNA"/>
</dbReference>